<name>A0A7S1WWR2_ALECA</name>
<sequence>MAGSFIVDDPILLQGLPRQAPLRLMENLEGVWVGEGVGEYPPHVPRFQFTQELVIEKAIPHSSRELNWSFRSVSRNKHTQEGLHSEWGYLRLHPLAIDHGRIELVCTTPHGLCEVDEGTYTEDSFDVWTRYGGLSRPASASRPYVTEVRRWCEIRTENSPISMEYRVEMATERTPMQQHLLSRLRKLDPQQGTQLVV</sequence>
<dbReference type="AlphaFoldDB" id="A0A7S1WWR2"/>
<organism evidence="3">
    <name type="scientific">Alexandrium catenella</name>
    <name type="common">Red tide dinoflagellate</name>
    <name type="synonym">Gonyaulax catenella</name>
    <dbReference type="NCBI Taxonomy" id="2925"/>
    <lineage>
        <taxon>Eukaryota</taxon>
        <taxon>Sar</taxon>
        <taxon>Alveolata</taxon>
        <taxon>Dinophyceae</taxon>
        <taxon>Gonyaulacales</taxon>
        <taxon>Pyrocystaceae</taxon>
        <taxon>Alexandrium</taxon>
    </lineage>
</organism>
<dbReference type="InterPro" id="IPR045165">
    <property type="entry name" value="Nitrobindin"/>
</dbReference>
<dbReference type="PANTHER" id="PTHR15854">
    <property type="entry name" value="THAP4 PROTEIN"/>
    <property type="match status" value="1"/>
</dbReference>
<evidence type="ECO:0000313" key="3">
    <source>
        <dbReference type="EMBL" id="CAD9191914.1"/>
    </source>
</evidence>
<reference evidence="3" key="1">
    <citation type="submission" date="2021-01" db="EMBL/GenBank/DDBJ databases">
        <authorList>
            <person name="Corre E."/>
            <person name="Pelletier E."/>
            <person name="Niang G."/>
            <person name="Scheremetjew M."/>
            <person name="Finn R."/>
            <person name="Kale V."/>
            <person name="Holt S."/>
            <person name="Cochrane G."/>
            <person name="Meng A."/>
            <person name="Brown T."/>
            <person name="Cohen L."/>
        </authorList>
    </citation>
    <scope>NUCLEOTIDE SEQUENCE</scope>
    <source>
        <strain evidence="3">OF101</strain>
    </source>
</reference>
<dbReference type="PANTHER" id="PTHR15854:SF4">
    <property type="entry name" value="PEROXYNITRITE ISOMERASE THAP4"/>
    <property type="match status" value="1"/>
</dbReference>
<evidence type="ECO:0000256" key="1">
    <source>
        <dbReference type="ARBA" id="ARBA00036993"/>
    </source>
</evidence>
<dbReference type="Gene3D" id="2.40.128.20">
    <property type="match status" value="1"/>
</dbReference>
<accession>A0A7S1WWR2</accession>
<evidence type="ECO:0000259" key="2">
    <source>
        <dbReference type="Pfam" id="PF08768"/>
    </source>
</evidence>
<dbReference type="InterPro" id="IPR014878">
    <property type="entry name" value="THAP4-like_heme-bd"/>
</dbReference>
<dbReference type="InterPro" id="IPR012674">
    <property type="entry name" value="Calycin"/>
</dbReference>
<dbReference type="EMBL" id="HBGE01115102">
    <property type="protein sequence ID" value="CAD9191914.1"/>
    <property type="molecule type" value="Transcribed_RNA"/>
</dbReference>
<feature type="domain" description="THAP4-like heme-binding" evidence="2">
    <location>
        <begin position="25"/>
        <end position="186"/>
    </location>
</feature>
<dbReference type="Pfam" id="PF08768">
    <property type="entry name" value="THAP4_heme-bd"/>
    <property type="match status" value="1"/>
</dbReference>
<proteinExistence type="predicted"/>
<comment type="catalytic activity">
    <reaction evidence="1">
        <text>peroxynitrite = nitrate</text>
        <dbReference type="Rhea" id="RHEA:63116"/>
        <dbReference type="ChEBI" id="CHEBI:17632"/>
        <dbReference type="ChEBI" id="CHEBI:25941"/>
    </reaction>
    <physiologicalReaction direction="left-to-right" evidence="1">
        <dbReference type="Rhea" id="RHEA:63117"/>
    </physiologicalReaction>
</comment>
<protein>
    <recommendedName>
        <fullName evidence="2">THAP4-like heme-binding domain-containing protein</fullName>
    </recommendedName>
</protein>
<gene>
    <name evidence="3" type="ORF">ACAT0790_LOCUS68689</name>
</gene>
<dbReference type="SUPFAM" id="SSF50814">
    <property type="entry name" value="Lipocalins"/>
    <property type="match status" value="1"/>
</dbReference>